<dbReference type="RefSeq" id="XP_043057442.1">
    <property type="nucleotide sequence ID" value="XM_043205986.1"/>
</dbReference>
<dbReference type="GO" id="GO:0005789">
    <property type="term" value="C:endoplasmic reticulum membrane"/>
    <property type="evidence" value="ECO:0007669"/>
    <property type="project" value="TreeGrafter"/>
</dbReference>
<dbReference type="SUPFAM" id="SSF103481">
    <property type="entry name" value="Multidrug resistance efflux transporter EmrE"/>
    <property type="match status" value="1"/>
</dbReference>
<evidence type="ECO:0000256" key="2">
    <source>
        <dbReference type="ARBA" id="ARBA00022448"/>
    </source>
</evidence>
<dbReference type="EMBL" id="JAHLUX010000013">
    <property type="protein sequence ID" value="KAG7815863.1"/>
    <property type="molecule type" value="Genomic_DNA"/>
</dbReference>
<feature type="transmembrane region" description="Helical" evidence="7">
    <location>
        <begin position="184"/>
        <end position="204"/>
    </location>
</feature>
<reference evidence="8" key="1">
    <citation type="journal article" date="2021" name="G3 (Bethesda)">
        <title>Genomic diversity, chromosomal rearrangements, and interspecies hybridization in the ogataea polymorpha species complex.</title>
        <authorList>
            <person name="Hanson S.J."/>
            <person name="Cinneide E.O."/>
            <person name="Salzberg L.I."/>
            <person name="Wolfe K.H."/>
            <person name="McGowan J."/>
            <person name="Fitzpatrick D.A."/>
            <person name="Matlin K."/>
        </authorList>
    </citation>
    <scope>NUCLEOTIDE SEQUENCE</scope>
    <source>
        <strain evidence="8">61-244</strain>
    </source>
</reference>
<name>A0AAN6I336_PICAN</name>
<feature type="transmembrane region" description="Helical" evidence="7">
    <location>
        <begin position="210"/>
        <end position="231"/>
    </location>
</feature>
<dbReference type="PANTHER" id="PTHR10778">
    <property type="entry name" value="SOLUTE CARRIER FAMILY 35 MEMBER B"/>
    <property type="match status" value="1"/>
</dbReference>
<proteinExistence type="predicted"/>
<feature type="transmembrane region" description="Helical" evidence="7">
    <location>
        <begin position="114"/>
        <end position="132"/>
    </location>
</feature>
<dbReference type="Pfam" id="PF08449">
    <property type="entry name" value="UAA"/>
    <property type="match status" value="1"/>
</dbReference>
<evidence type="ECO:0000256" key="5">
    <source>
        <dbReference type="ARBA" id="ARBA00022989"/>
    </source>
</evidence>
<dbReference type="InterPro" id="IPR013657">
    <property type="entry name" value="SCL35B1-4/HUT1"/>
</dbReference>
<evidence type="ECO:0000256" key="6">
    <source>
        <dbReference type="ARBA" id="ARBA00023136"/>
    </source>
</evidence>
<gene>
    <name evidence="8" type="ORF">KL928_005202</name>
</gene>
<dbReference type="PANTHER" id="PTHR10778:SF4">
    <property type="entry name" value="NUCLEOTIDE SUGAR TRANSPORTER SLC35B4"/>
    <property type="match status" value="1"/>
</dbReference>
<sequence length="291" mass="32089">MLFPGLLTFSGCCTNVISMELISQLKPVPSNLITACQYLFISLAVAPFLPRNKDKRPPFQYFLTTSLFFLCAIANNLAFKYGISVPVHIVMRSASTPLTVIIGSQFFGRRYSIYQIAGATILSAGITITTLSGENSDSRHPVTLAGLLLVFASTLLGVVTSFWNNKIMLTQKLNWIQTLFYTHFYGLPSLLLISNGIVAELQLYGRSSEFWRFAMLNTGTQLVCVTGVNMLAQKTDPLTLGVVLLLRRFASFVISLVFFSHNLGALGYLGMLTASVGALIYQLDDRINKLK</sequence>
<dbReference type="AlphaFoldDB" id="A0AAN6I336"/>
<comment type="subcellular location">
    <subcellularLocation>
        <location evidence="1">Endomembrane system</location>
        <topology evidence="1">Multi-pass membrane protein</topology>
    </subcellularLocation>
</comment>
<evidence type="ECO:0000313" key="8">
    <source>
        <dbReference type="EMBL" id="KAG7815863.1"/>
    </source>
</evidence>
<evidence type="ECO:0000256" key="7">
    <source>
        <dbReference type="SAM" id="Phobius"/>
    </source>
</evidence>
<evidence type="ECO:0000256" key="4">
    <source>
        <dbReference type="ARBA" id="ARBA00022692"/>
    </source>
</evidence>
<feature type="transmembrane region" description="Helical" evidence="7">
    <location>
        <begin position="144"/>
        <end position="163"/>
    </location>
</feature>
<evidence type="ECO:0000313" key="9">
    <source>
        <dbReference type="Proteomes" id="UP001196530"/>
    </source>
</evidence>
<comment type="caution">
    <text evidence="8">The sequence shown here is derived from an EMBL/GenBank/DDBJ whole genome shotgun (WGS) entry which is preliminary data.</text>
</comment>
<keyword evidence="3" id="KW-0762">Sugar transport</keyword>
<feature type="transmembrane region" description="Helical" evidence="7">
    <location>
        <begin position="61"/>
        <end position="83"/>
    </location>
</feature>
<feature type="transmembrane region" description="Helical" evidence="7">
    <location>
        <begin position="238"/>
        <end position="259"/>
    </location>
</feature>
<keyword evidence="4 7" id="KW-0812">Transmembrane</keyword>
<keyword evidence="2" id="KW-0813">Transport</keyword>
<evidence type="ECO:0000256" key="1">
    <source>
        <dbReference type="ARBA" id="ARBA00004127"/>
    </source>
</evidence>
<dbReference type="Proteomes" id="UP001196530">
    <property type="component" value="Unassembled WGS sequence"/>
</dbReference>
<evidence type="ECO:0000256" key="3">
    <source>
        <dbReference type="ARBA" id="ARBA00022597"/>
    </source>
</evidence>
<dbReference type="GO" id="GO:0005464">
    <property type="term" value="F:UDP-xylose transmembrane transporter activity"/>
    <property type="evidence" value="ECO:0007669"/>
    <property type="project" value="TreeGrafter"/>
</dbReference>
<keyword evidence="5 7" id="KW-1133">Transmembrane helix</keyword>
<feature type="transmembrane region" description="Helical" evidence="7">
    <location>
        <begin position="265"/>
        <end position="283"/>
    </location>
</feature>
<keyword evidence="6 7" id="KW-0472">Membrane</keyword>
<organism evidence="8 9">
    <name type="scientific">Pichia angusta</name>
    <name type="common">Yeast</name>
    <name type="synonym">Hansenula polymorpha</name>
    <dbReference type="NCBI Taxonomy" id="870730"/>
    <lineage>
        <taxon>Eukaryota</taxon>
        <taxon>Fungi</taxon>
        <taxon>Dikarya</taxon>
        <taxon>Ascomycota</taxon>
        <taxon>Saccharomycotina</taxon>
        <taxon>Pichiomycetes</taxon>
        <taxon>Pichiales</taxon>
        <taxon>Pichiaceae</taxon>
        <taxon>Ogataea</taxon>
    </lineage>
</organism>
<accession>A0AAN6I336</accession>
<dbReference type="InterPro" id="IPR037185">
    <property type="entry name" value="EmrE-like"/>
</dbReference>
<dbReference type="GO" id="GO:0005462">
    <property type="term" value="F:UDP-N-acetylglucosamine transmembrane transporter activity"/>
    <property type="evidence" value="ECO:0007669"/>
    <property type="project" value="TreeGrafter"/>
</dbReference>
<dbReference type="GO" id="GO:0000139">
    <property type="term" value="C:Golgi membrane"/>
    <property type="evidence" value="ECO:0007669"/>
    <property type="project" value="TreeGrafter"/>
</dbReference>
<dbReference type="GeneID" id="66129253"/>
<protein>
    <submittedName>
        <fullName evidence="8">Uncharacterized protein</fullName>
    </submittedName>
</protein>